<dbReference type="Gene3D" id="3.30.300.20">
    <property type="match status" value="1"/>
</dbReference>
<gene>
    <name evidence="5 7" type="primary">rps3</name>
</gene>
<evidence type="ECO:0000313" key="7">
    <source>
        <dbReference type="EMBL" id="QBX98291.1"/>
    </source>
</evidence>
<evidence type="ECO:0000256" key="5">
    <source>
        <dbReference type="HAMAP-Rule" id="MF_01309"/>
    </source>
</evidence>
<proteinExistence type="inferred from homology"/>
<dbReference type="GO" id="GO:0022627">
    <property type="term" value="C:cytosolic small ribosomal subunit"/>
    <property type="evidence" value="ECO:0007669"/>
    <property type="project" value="TreeGrafter"/>
</dbReference>
<dbReference type="InterPro" id="IPR057258">
    <property type="entry name" value="Ribosomal_uS3"/>
</dbReference>
<dbReference type="GeneID" id="40351357"/>
<dbReference type="InterPro" id="IPR001351">
    <property type="entry name" value="Ribosomal_uS3_C"/>
</dbReference>
<dbReference type="Pfam" id="PF00189">
    <property type="entry name" value="Ribosomal_S3_C"/>
    <property type="match status" value="1"/>
</dbReference>
<dbReference type="Gene3D" id="3.30.1140.32">
    <property type="entry name" value="Ribosomal protein S3, C-terminal domain"/>
    <property type="match status" value="1"/>
</dbReference>
<dbReference type="SUPFAM" id="SSF54814">
    <property type="entry name" value="Prokaryotic type KH domain (KH-domain type II)"/>
    <property type="match status" value="1"/>
</dbReference>
<dbReference type="InterPro" id="IPR005704">
    <property type="entry name" value="Ribosomal_uS3_bac-typ"/>
</dbReference>
<dbReference type="GO" id="GO:0003735">
    <property type="term" value="F:structural constituent of ribosome"/>
    <property type="evidence" value="ECO:0007669"/>
    <property type="project" value="InterPro"/>
</dbReference>
<dbReference type="GO" id="GO:0009507">
    <property type="term" value="C:chloroplast"/>
    <property type="evidence" value="ECO:0007669"/>
    <property type="project" value="UniProtKB-SubCell"/>
</dbReference>
<keyword evidence="7" id="KW-0934">Plastid</keyword>
<feature type="domain" description="Small ribosomal subunit protein uS3 C-terminal" evidence="6">
    <location>
        <begin position="132"/>
        <end position="211"/>
    </location>
</feature>
<reference evidence="7" key="1">
    <citation type="journal article" date="2019" name="Genome Biol. Evol.">
        <title>Tracing the Evolution of the Plastome and Mitogenome in the Chloropicophyceae Uncovered Convergent tRNA Gene Losses and a Variant Plastid Genetic Code.</title>
        <authorList>
            <person name="Turmel M."/>
            <person name="Dos Santos A.L."/>
            <person name="Otis C."/>
            <person name="Sergerie R."/>
            <person name="Lemieux C."/>
        </authorList>
    </citation>
    <scope>NUCLEOTIDE SEQUENCE</scope>
</reference>
<dbReference type="AlphaFoldDB" id="A0A4D6C3L3"/>
<dbReference type="GO" id="GO:0006412">
    <property type="term" value="P:translation"/>
    <property type="evidence" value="ECO:0007669"/>
    <property type="project" value="UniProtKB-UniRule"/>
</dbReference>
<dbReference type="GO" id="GO:0003723">
    <property type="term" value="F:RNA binding"/>
    <property type="evidence" value="ECO:0007669"/>
    <property type="project" value="InterPro"/>
</dbReference>
<geneLocation type="chloroplast" evidence="7"/>
<dbReference type="InterPro" id="IPR009019">
    <property type="entry name" value="KH_sf_prok-type"/>
</dbReference>
<name>A0A4D6C3L3_9CHLO</name>
<keyword evidence="3 5" id="KW-0687">Ribonucleoprotein</keyword>
<keyword evidence="2 5" id="KW-0689">Ribosomal protein</keyword>
<dbReference type="NCBIfam" id="TIGR01009">
    <property type="entry name" value="rpsC_bact"/>
    <property type="match status" value="1"/>
</dbReference>
<dbReference type="PANTHER" id="PTHR11760">
    <property type="entry name" value="30S/40S RIBOSOMAL PROTEIN S3"/>
    <property type="match status" value="1"/>
</dbReference>
<sequence>MGQKVNPVGFRLGLTQRHSTQWYTNSNNYAALVDQDYKIRQHIYKSFPDSRIVKIDIQRIADQVRILMYVGRRKKLFDAIDAADTTPPIEKVRKDLNIMLNKTDKLKKVYIRIIHVPKQNAESIMLADWVVERLQKREPFRRVLRQALQRAQRLGLKGVKVQISGRLNGAEIARTEWGRKGRIPLHTLRADISYCHSKAQTIYGVLGVKVWTYRTK</sequence>
<accession>A0A4D6C3L3</accession>
<evidence type="ECO:0000256" key="4">
    <source>
        <dbReference type="ARBA" id="ARBA00035154"/>
    </source>
</evidence>
<dbReference type="EMBL" id="MK085995">
    <property type="protein sequence ID" value="QBX98291.1"/>
    <property type="molecule type" value="Genomic_DNA"/>
</dbReference>
<comment type="subcellular location">
    <subcellularLocation>
        <location evidence="5">Plastid</location>
        <location evidence="5">Chloroplast</location>
    </subcellularLocation>
</comment>
<evidence type="ECO:0000256" key="3">
    <source>
        <dbReference type="ARBA" id="ARBA00023274"/>
    </source>
</evidence>
<comment type="similarity">
    <text evidence="1 5">Belongs to the universal ribosomal protein uS3 family.</text>
</comment>
<dbReference type="CDD" id="cd02412">
    <property type="entry name" value="KH-II_30S_S3"/>
    <property type="match status" value="1"/>
</dbReference>
<dbReference type="SUPFAM" id="SSF54821">
    <property type="entry name" value="Ribosomal protein S3 C-terminal domain"/>
    <property type="match status" value="1"/>
</dbReference>
<keyword evidence="7" id="KW-0150">Chloroplast</keyword>
<evidence type="ECO:0000256" key="2">
    <source>
        <dbReference type="ARBA" id="ARBA00022980"/>
    </source>
</evidence>
<protein>
    <recommendedName>
        <fullName evidence="4 5">Small ribosomal subunit protein uS3c</fullName>
    </recommendedName>
</protein>
<comment type="subunit">
    <text evidence="5">Part of the 30S ribosomal subunit.</text>
</comment>
<evidence type="ECO:0000256" key="1">
    <source>
        <dbReference type="ARBA" id="ARBA00010761"/>
    </source>
</evidence>
<dbReference type="PANTHER" id="PTHR11760:SF19">
    <property type="entry name" value="SMALL RIBOSOMAL SUBUNIT PROTEIN US3C"/>
    <property type="match status" value="1"/>
</dbReference>
<organism evidence="7">
    <name type="scientific">Chloroparvula pacifica</name>
    <dbReference type="NCBI Taxonomy" id="1883388"/>
    <lineage>
        <taxon>Eukaryota</taxon>
        <taxon>Viridiplantae</taxon>
        <taxon>Chlorophyta</taxon>
        <taxon>Chloropicophyceae</taxon>
        <taxon>Chloropicales</taxon>
        <taxon>Chloropicaceae</taxon>
        <taxon>Chloroparvula</taxon>
    </lineage>
</organism>
<evidence type="ECO:0000259" key="6">
    <source>
        <dbReference type="Pfam" id="PF00189"/>
    </source>
</evidence>
<dbReference type="RefSeq" id="YP_009646538.1">
    <property type="nucleotide sequence ID" value="NC_042489.1"/>
</dbReference>
<dbReference type="HAMAP" id="MF_01309_B">
    <property type="entry name" value="Ribosomal_uS3_B"/>
    <property type="match status" value="1"/>
</dbReference>
<dbReference type="InterPro" id="IPR015946">
    <property type="entry name" value="KH_dom-like_a/b"/>
</dbReference>
<dbReference type="InterPro" id="IPR036419">
    <property type="entry name" value="Ribosomal_S3_C_sf"/>
</dbReference>